<evidence type="ECO:0000313" key="2">
    <source>
        <dbReference type="EMBL" id="CAE0654322.1"/>
    </source>
</evidence>
<feature type="region of interest" description="Disordered" evidence="1">
    <location>
        <begin position="1"/>
        <end position="24"/>
    </location>
</feature>
<name>A0A7S3YKF7_9EUKA</name>
<dbReference type="AlphaFoldDB" id="A0A7S3YKF7"/>
<accession>A0A7S3YKF7</accession>
<protein>
    <submittedName>
        <fullName evidence="2">Uncharacterized protein</fullName>
    </submittedName>
</protein>
<sequence>MPQQATAAGIDGSHPQIPNRQSKQKSLALMLHFDRISIPNLRPPPQHQKHEFLETKLQQPGKKGSSSSWPQSQKAAWQIVLKNDWFALLQLEQTQNIPELQMMHSLALMNVKHRAISKPTWKQQQAVMYSRSLYGRSFGNCIGITGSSDTFGILMAW</sequence>
<evidence type="ECO:0000256" key="1">
    <source>
        <dbReference type="SAM" id="MobiDB-lite"/>
    </source>
</evidence>
<organism evidence="2">
    <name type="scientific">Lotharella globosa</name>
    <dbReference type="NCBI Taxonomy" id="91324"/>
    <lineage>
        <taxon>Eukaryota</taxon>
        <taxon>Sar</taxon>
        <taxon>Rhizaria</taxon>
        <taxon>Cercozoa</taxon>
        <taxon>Chlorarachniophyceae</taxon>
        <taxon>Lotharella</taxon>
    </lineage>
</organism>
<feature type="region of interest" description="Disordered" evidence="1">
    <location>
        <begin position="38"/>
        <end position="70"/>
    </location>
</feature>
<reference evidence="2" key="1">
    <citation type="submission" date="2021-01" db="EMBL/GenBank/DDBJ databases">
        <authorList>
            <person name="Corre E."/>
            <person name="Pelletier E."/>
            <person name="Niang G."/>
            <person name="Scheremetjew M."/>
            <person name="Finn R."/>
            <person name="Kale V."/>
            <person name="Holt S."/>
            <person name="Cochrane G."/>
            <person name="Meng A."/>
            <person name="Brown T."/>
            <person name="Cohen L."/>
        </authorList>
    </citation>
    <scope>NUCLEOTIDE SEQUENCE</scope>
    <source>
        <strain evidence="2">CCCM811</strain>
    </source>
</reference>
<proteinExistence type="predicted"/>
<dbReference type="EMBL" id="HBIV01008956">
    <property type="protein sequence ID" value="CAE0654322.1"/>
    <property type="molecule type" value="Transcribed_RNA"/>
</dbReference>
<gene>
    <name evidence="2" type="ORF">LGLO00237_LOCUS6752</name>
</gene>